<dbReference type="STRING" id="341663.Q0D1Q0"/>
<evidence type="ECO:0008006" key="3">
    <source>
        <dbReference type="Google" id="ProtNLM"/>
    </source>
</evidence>
<sequence length="346" mass="37605">MSMWNPQAAVPGPFVRLLLTPHPPLSLQTTTSFQPSLTIPTASMESRSTMKSSIASLSRIQISTFFSASGCPSQQQCDEKARSLSGEYPTPTPLQGGSSYTVIAGEYVVQFRAARAALDLEFLGFIEKAYDGLIPWHRALGTLGNLYVYTMQNILCLGVEQDPRGLAATRSPISVLQVRVSARATLVGTTAALGLVLDGLLQHLPCLMGAGWPLVPNHDGLLENNIYVDPSTGKLVGICDLAGTEISPFGMSLGWVENILGIAKLNGHAYHANHQELRGLFYEELYHAMEDVSVKDKERMEDARLVGLFLANGWRCDTSGTLVPAEEGEPNLCYLDAVLRTTCDRY</sequence>
<organism evidence="1 2">
    <name type="scientific">Aspergillus terreus (strain NIH 2624 / FGSC A1156)</name>
    <dbReference type="NCBI Taxonomy" id="341663"/>
    <lineage>
        <taxon>Eukaryota</taxon>
        <taxon>Fungi</taxon>
        <taxon>Dikarya</taxon>
        <taxon>Ascomycota</taxon>
        <taxon>Pezizomycotina</taxon>
        <taxon>Eurotiomycetes</taxon>
        <taxon>Eurotiomycetidae</taxon>
        <taxon>Eurotiales</taxon>
        <taxon>Aspergillaceae</taxon>
        <taxon>Aspergillus</taxon>
        <taxon>Aspergillus subgen. Circumdati</taxon>
    </lineage>
</organism>
<dbReference type="VEuPathDB" id="FungiDB:ATEG_00134"/>
<dbReference type="AlphaFoldDB" id="Q0D1Q0"/>
<dbReference type="HOGENOM" id="CLU_038193_1_1_1"/>
<dbReference type="OrthoDB" id="5598852at2759"/>
<dbReference type="Proteomes" id="UP000007963">
    <property type="component" value="Unassembled WGS sequence"/>
</dbReference>
<protein>
    <recommendedName>
        <fullName evidence="3">Aminoglycoside phosphotransferase domain-containing protein</fullName>
    </recommendedName>
</protein>
<dbReference type="OMA" id="VPGPAFC"/>
<dbReference type="RefSeq" id="XP_001210220.1">
    <property type="nucleotide sequence ID" value="XM_001210220.1"/>
</dbReference>
<evidence type="ECO:0000313" key="1">
    <source>
        <dbReference type="EMBL" id="EAU38780.1"/>
    </source>
</evidence>
<dbReference type="GeneID" id="4354891"/>
<name>Q0D1Q0_ASPTN</name>
<reference evidence="2" key="1">
    <citation type="submission" date="2005-09" db="EMBL/GenBank/DDBJ databases">
        <title>Annotation of the Aspergillus terreus NIH2624 genome.</title>
        <authorList>
            <person name="Birren B.W."/>
            <person name="Lander E.S."/>
            <person name="Galagan J.E."/>
            <person name="Nusbaum C."/>
            <person name="Devon K."/>
            <person name="Henn M."/>
            <person name="Ma L.-J."/>
            <person name="Jaffe D.B."/>
            <person name="Butler J."/>
            <person name="Alvarez P."/>
            <person name="Gnerre S."/>
            <person name="Grabherr M."/>
            <person name="Kleber M."/>
            <person name="Mauceli E.W."/>
            <person name="Brockman W."/>
            <person name="Rounsley S."/>
            <person name="Young S.K."/>
            <person name="LaButti K."/>
            <person name="Pushparaj V."/>
            <person name="DeCaprio D."/>
            <person name="Crawford M."/>
            <person name="Koehrsen M."/>
            <person name="Engels R."/>
            <person name="Montgomery P."/>
            <person name="Pearson M."/>
            <person name="Howarth C."/>
            <person name="Larson L."/>
            <person name="Luoma S."/>
            <person name="White J."/>
            <person name="Alvarado L."/>
            <person name="Kodira C.D."/>
            <person name="Zeng Q."/>
            <person name="Oleary S."/>
            <person name="Yandava C."/>
            <person name="Denning D.W."/>
            <person name="Nierman W.C."/>
            <person name="Milne T."/>
            <person name="Madden K."/>
        </authorList>
    </citation>
    <scope>NUCLEOTIDE SEQUENCE [LARGE SCALE GENOMIC DNA]</scope>
    <source>
        <strain evidence="2">NIH 2624 / FGSC A1156</strain>
    </source>
</reference>
<proteinExistence type="predicted"/>
<dbReference type="EMBL" id="CH476594">
    <property type="protein sequence ID" value="EAU38780.1"/>
    <property type="molecule type" value="Genomic_DNA"/>
</dbReference>
<accession>Q0D1Q0</accession>
<evidence type="ECO:0000313" key="2">
    <source>
        <dbReference type="Proteomes" id="UP000007963"/>
    </source>
</evidence>
<gene>
    <name evidence="1" type="ORF">ATEG_00134</name>
</gene>
<dbReference type="eggNOG" id="ENOG502S0H8">
    <property type="taxonomic scope" value="Eukaryota"/>
</dbReference>